<dbReference type="Proteomes" id="UP000275408">
    <property type="component" value="Unassembled WGS sequence"/>
</dbReference>
<dbReference type="AlphaFoldDB" id="A0A3M6TMY3"/>
<proteinExistence type="predicted"/>
<evidence type="ECO:0000313" key="2">
    <source>
        <dbReference type="Proteomes" id="UP000275408"/>
    </source>
</evidence>
<reference evidence="1 2" key="1">
    <citation type="journal article" date="2018" name="Sci. Rep.">
        <title>Comparative analysis of the Pocillopora damicornis genome highlights role of immune system in coral evolution.</title>
        <authorList>
            <person name="Cunning R."/>
            <person name="Bay R.A."/>
            <person name="Gillette P."/>
            <person name="Baker A.C."/>
            <person name="Traylor-Knowles N."/>
        </authorList>
    </citation>
    <scope>NUCLEOTIDE SEQUENCE [LARGE SCALE GENOMIC DNA]</scope>
    <source>
        <strain evidence="1">RSMAS</strain>
        <tissue evidence="1">Whole animal</tissue>
    </source>
</reference>
<protein>
    <submittedName>
        <fullName evidence="1">Uncharacterized protein</fullName>
    </submittedName>
</protein>
<accession>A0A3M6TMY3</accession>
<name>A0A3M6TMY3_POCDA</name>
<gene>
    <name evidence="1" type="ORF">pdam_00011842</name>
</gene>
<dbReference type="EMBL" id="RCHS01003313">
    <property type="protein sequence ID" value="RMX42668.1"/>
    <property type="molecule type" value="Genomic_DNA"/>
</dbReference>
<organism evidence="1 2">
    <name type="scientific">Pocillopora damicornis</name>
    <name type="common">Cauliflower coral</name>
    <name type="synonym">Millepora damicornis</name>
    <dbReference type="NCBI Taxonomy" id="46731"/>
    <lineage>
        <taxon>Eukaryota</taxon>
        <taxon>Metazoa</taxon>
        <taxon>Cnidaria</taxon>
        <taxon>Anthozoa</taxon>
        <taxon>Hexacorallia</taxon>
        <taxon>Scleractinia</taxon>
        <taxon>Astrocoeniina</taxon>
        <taxon>Pocilloporidae</taxon>
        <taxon>Pocillopora</taxon>
    </lineage>
</organism>
<evidence type="ECO:0000313" key="1">
    <source>
        <dbReference type="EMBL" id="RMX42668.1"/>
    </source>
</evidence>
<comment type="caution">
    <text evidence="1">The sequence shown here is derived from an EMBL/GenBank/DDBJ whole genome shotgun (WGS) entry which is preliminary data.</text>
</comment>
<sequence length="188" mass="21785">MPESVDVFAGQNAEKYEAREGREHLPMEQLVMRSQLWISNLLRETTAIRRHVLQQISQPRYEAQHHVSTSSKHDCAPVLRLLVLAERNCRNYCHVSDFEVHNEAAAIRGHIHGQQQMRDCTAVSLLTVQEGTALIRRHVQQRQPQLFRNHSDVSILTVHDGAATIRRHILPQQQMRNFPRDVSILRIQ</sequence>
<keyword evidence="2" id="KW-1185">Reference proteome</keyword>